<evidence type="ECO:0000256" key="1">
    <source>
        <dbReference type="SAM" id="MobiDB-lite"/>
    </source>
</evidence>
<protein>
    <submittedName>
        <fullName evidence="2">Uncharacterized protein</fullName>
    </submittedName>
</protein>
<keyword evidence="3" id="KW-1185">Reference proteome</keyword>
<evidence type="ECO:0000313" key="2">
    <source>
        <dbReference type="EMBL" id="KAG2582127.1"/>
    </source>
</evidence>
<name>A0A8T0R8M5_PANVG</name>
<accession>A0A8T0R8M5</accession>
<gene>
    <name evidence="2" type="ORF">PVAP13_6KG088000</name>
</gene>
<organism evidence="2 3">
    <name type="scientific">Panicum virgatum</name>
    <name type="common">Blackwell switchgrass</name>
    <dbReference type="NCBI Taxonomy" id="38727"/>
    <lineage>
        <taxon>Eukaryota</taxon>
        <taxon>Viridiplantae</taxon>
        <taxon>Streptophyta</taxon>
        <taxon>Embryophyta</taxon>
        <taxon>Tracheophyta</taxon>
        <taxon>Spermatophyta</taxon>
        <taxon>Magnoliopsida</taxon>
        <taxon>Liliopsida</taxon>
        <taxon>Poales</taxon>
        <taxon>Poaceae</taxon>
        <taxon>PACMAD clade</taxon>
        <taxon>Panicoideae</taxon>
        <taxon>Panicodae</taxon>
        <taxon>Paniceae</taxon>
        <taxon>Panicinae</taxon>
        <taxon>Panicum</taxon>
        <taxon>Panicum sect. Hiantes</taxon>
    </lineage>
</organism>
<comment type="caution">
    <text evidence="2">The sequence shown here is derived from an EMBL/GenBank/DDBJ whole genome shotgun (WGS) entry which is preliminary data.</text>
</comment>
<dbReference type="Proteomes" id="UP000823388">
    <property type="component" value="Chromosome 6K"/>
</dbReference>
<proteinExistence type="predicted"/>
<sequence>MERFFYPTSSQMRFPAPTTGPRTSLQAPRPASPARAIPCAAGVRAARRAAAPSPASPRIFLRVPRLATPARAIPGDRAARRAPAPSALAPLSCRPGGSLTPLCRILDSPASGHHRETLP</sequence>
<dbReference type="EMBL" id="CM029047">
    <property type="protein sequence ID" value="KAG2582127.1"/>
    <property type="molecule type" value="Genomic_DNA"/>
</dbReference>
<dbReference type="AlphaFoldDB" id="A0A8T0R8M5"/>
<reference evidence="2" key="1">
    <citation type="submission" date="2020-05" db="EMBL/GenBank/DDBJ databases">
        <title>WGS assembly of Panicum virgatum.</title>
        <authorList>
            <person name="Lovell J.T."/>
            <person name="Jenkins J."/>
            <person name="Shu S."/>
            <person name="Juenger T.E."/>
            <person name="Schmutz J."/>
        </authorList>
    </citation>
    <scope>NUCLEOTIDE SEQUENCE</scope>
    <source>
        <strain evidence="2">AP13</strain>
    </source>
</reference>
<evidence type="ECO:0000313" key="3">
    <source>
        <dbReference type="Proteomes" id="UP000823388"/>
    </source>
</evidence>
<feature type="region of interest" description="Disordered" evidence="1">
    <location>
        <begin position="1"/>
        <end position="34"/>
    </location>
</feature>